<dbReference type="Proteomes" id="UP000184038">
    <property type="component" value="Unassembled WGS sequence"/>
</dbReference>
<dbReference type="EC" id="2.3.1.51" evidence="7"/>
<dbReference type="CDD" id="cd07989">
    <property type="entry name" value="LPLAT_AGPAT-like"/>
    <property type="match status" value="1"/>
</dbReference>
<evidence type="ECO:0000313" key="10">
    <source>
        <dbReference type="Proteomes" id="UP000184038"/>
    </source>
</evidence>
<evidence type="ECO:0000256" key="7">
    <source>
        <dbReference type="RuleBase" id="RU361267"/>
    </source>
</evidence>
<keyword evidence="6 7" id="KW-0012">Acyltransferase</keyword>
<keyword evidence="10" id="KW-1185">Reference proteome</keyword>
<evidence type="ECO:0000256" key="1">
    <source>
        <dbReference type="ARBA" id="ARBA00005189"/>
    </source>
</evidence>
<evidence type="ECO:0000256" key="2">
    <source>
        <dbReference type="ARBA" id="ARBA00008655"/>
    </source>
</evidence>
<evidence type="ECO:0000259" key="8">
    <source>
        <dbReference type="SMART" id="SM00563"/>
    </source>
</evidence>
<dbReference type="InterPro" id="IPR002123">
    <property type="entry name" value="Plipid/glycerol_acylTrfase"/>
</dbReference>
<dbReference type="SUPFAM" id="SSF69593">
    <property type="entry name" value="Glycerol-3-phosphate (1)-acyltransferase"/>
    <property type="match status" value="1"/>
</dbReference>
<comment type="domain">
    <text evidence="7">The HXXXXD motif is essential for acyltransferase activity and may constitute the binding site for the phosphate moiety of the glycerol-3-phosphate.</text>
</comment>
<evidence type="ECO:0000256" key="5">
    <source>
        <dbReference type="ARBA" id="ARBA00023098"/>
    </source>
</evidence>
<dbReference type="AlphaFoldDB" id="A0A1M7L451"/>
<reference evidence="9 10" key="1">
    <citation type="submission" date="2016-11" db="EMBL/GenBank/DDBJ databases">
        <authorList>
            <person name="Jaros S."/>
            <person name="Januszkiewicz K."/>
            <person name="Wedrychowicz H."/>
        </authorList>
    </citation>
    <scope>NUCLEOTIDE SEQUENCE [LARGE SCALE GENOMIC DNA]</scope>
    <source>
        <strain evidence="9 10">DSM 15930</strain>
    </source>
</reference>
<comment type="catalytic activity">
    <reaction evidence="7">
        <text>a 1-acyl-sn-glycero-3-phosphate + an acyl-CoA = a 1,2-diacyl-sn-glycero-3-phosphate + CoA</text>
        <dbReference type="Rhea" id="RHEA:19709"/>
        <dbReference type="ChEBI" id="CHEBI:57287"/>
        <dbReference type="ChEBI" id="CHEBI:57970"/>
        <dbReference type="ChEBI" id="CHEBI:58342"/>
        <dbReference type="ChEBI" id="CHEBI:58608"/>
        <dbReference type="EC" id="2.3.1.51"/>
    </reaction>
</comment>
<sequence length="251" mass="29038">MRRIALMILRNLFVFPSWFYHIYKYGNHFEKYDANTRYSYLRKVTKRADKSGRIKVVCDGLENLPEESGYILFPNHQGLFDALAFLETHERPFAAIMKKEVKDIILIKQVIQLLQCLIIDREDVKQSMMVIHNMAKEAKTGRNFIIFAEGTRSKNGNHIGEFKPGSFKSAVYAKCPIVPVALLDSYKVFDTNSIKKVTVQIHYLEPLYFEDYKDLKTVEIAAIVEKRITDAIAKAEAERGNEYIIAKTETK</sequence>
<evidence type="ECO:0000256" key="6">
    <source>
        <dbReference type="ARBA" id="ARBA00023315"/>
    </source>
</evidence>
<dbReference type="GO" id="GO:0016020">
    <property type="term" value="C:membrane"/>
    <property type="evidence" value="ECO:0007669"/>
    <property type="project" value="InterPro"/>
</dbReference>
<dbReference type="SMART" id="SM00563">
    <property type="entry name" value="PlsC"/>
    <property type="match status" value="1"/>
</dbReference>
<accession>A0A1M7L451</accession>
<keyword evidence="5 7" id="KW-0443">Lipid metabolism</keyword>
<name>A0A1M7L451_9FIRM</name>
<dbReference type="Pfam" id="PF01553">
    <property type="entry name" value="Acyltransferase"/>
    <property type="match status" value="1"/>
</dbReference>
<evidence type="ECO:0000313" key="9">
    <source>
        <dbReference type="EMBL" id="SHM72538.1"/>
    </source>
</evidence>
<dbReference type="PANTHER" id="PTHR10434">
    <property type="entry name" value="1-ACYL-SN-GLYCEROL-3-PHOSPHATE ACYLTRANSFERASE"/>
    <property type="match status" value="1"/>
</dbReference>
<evidence type="ECO:0000256" key="4">
    <source>
        <dbReference type="ARBA" id="ARBA00022679"/>
    </source>
</evidence>
<dbReference type="GO" id="GO:0006654">
    <property type="term" value="P:phosphatidic acid biosynthetic process"/>
    <property type="evidence" value="ECO:0007669"/>
    <property type="project" value="TreeGrafter"/>
</dbReference>
<feature type="domain" description="Phospholipid/glycerol acyltransferase" evidence="8">
    <location>
        <begin position="70"/>
        <end position="185"/>
    </location>
</feature>
<evidence type="ECO:0000256" key="3">
    <source>
        <dbReference type="ARBA" id="ARBA00022516"/>
    </source>
</evidence>
<dbReference type="OrthoDB" id="9803035at2"/>
<keyword evidence="4 7" id="KW-0808">Transferase</keyword>
<comment type="pathway">
    <text evidence="1">Lipid metabolism.</text>
</comment>
<organism evidence="9 10">
    <name type="scientific">Anaerosporobacter mobilis DSM 15930</name>
    <dbReference type="NCBI Taxonomy" id="1120996"/>
    <lineage>
        <taxon>Bacteria</taxon>
        <taxon>Bacillati</taxon>
        <taxon>Bacillota</taxon>
        <taxon>Clostridia</taxon>
        <taxon>Lachnospirales</taxon>
        <taxon>Lachnospiraceae</taxon>
        <taxon>Anaerosporobacter</taxon>
    </lineage>
</organism>
<dbReference type="EMBL" id="FRCP01000015">
    <property type="protein sequence ID" value="SHM72538.1"/>
    <property type="molecule type" value="Genomic_DNA"/>
</dbReference>
<protein>
    <recommendedName>
        <fullName evidence="7">1-acyl-sn-glycerol-3-phosphate acyltransferase</fullName>
        <ecNumber evidence="7">2.3.1.51</ecNumber>
    </recommendedName>
</protein>
<proteinExistence type="inferred from homology"/>
<dbReference type="InterPro" id="IPR004552">
    <property type="entry name" value="AGP_acyltrans"/>
</dbReference>
<dbReference type="GO" id="GO:0003841">
    <property type="term" value="F:1-acylglycerol-3-phosphate O-acyltransferase activity"/>
    <property type="evidence" value="ECO:0007669"/>
    <property type="project" value="UniProtKB-UniRule"/>
</dbReference>
<keyword evidence="7" id="KW-1208">Phospholipid metabolism</keyword>
<comment type="similarity">
    <text evidence="2 7">Belongs to the 1-acyl-sn-glycerol-3-phosphate acyltransferase family.</text>
</comment>
<dbReference type="RefSeq" id="WP_073289261.1">
    <property type="nucleotide sequence ID" value="NZ_FRCP01000015.1"/>
</dbReference>
<keyword evidence="7" id="KW-0594">Phospholipid biosynthesis</keyword>
<keyword evidence="3 7" id="KW-0444">Lipid biosynthesis</keyword>
<dbReference type="NCBIfam" id="TIGR00530">
    <property type="entry name" value="AGP_acyltrn"/>
    <property type="match status" value="1"/>
</dbReference>
<dbReference type="PANTHER" id="PTHR10434:SF64">
    <property type="entry name" value="1-ACYL-SN-GLYCEROL-3-PHOSPHATE ACYLTRANSFERASE-RELATED"/>
    <property type="match status" value="1"/>
</dbReference>
<dbReference type="STRING" id="1120996.SAMN02746066_03050"/>
<gene>
    <name evidence="9" type="ORF">SAMN02746066_03050</name>
</gene>